<dbReference type="OrthoDB" id="276540at2759"/>
<dbReference type="PANTHER" id="PTHR37935:SF1">
    <property type="entry name" value="CHROMOSOME UNDETERMINED SCAFFOLD_14, WHOLE GENOME SHOTGUN SEQUENCE"/>
    <property type="match status" value="1"/>
</dbReference>
<evidence type="ECO:0000313" key="2">
    <source>
        <dbReference type="Proteomes" id="UP000838412"/>
    </source>
</evidence>
<accession>A0A8J9ZU64</accession>
<dbReference type="PANTHER" id="PTHR37935">
    <property type="entry name" value="CHROMOSOME UNDETERMINED SCAFFOLD_14, WHOLE GENOME SHOTGUN SEQUENCE"/>
    <property type="match status" value="1"/>
</dbReference>
<proteinExistence type="predicted"/>
<dbReference type="EMBL" id="OV696689">
    <property type="protein sequence ID" value="CAH1263674.1"/>
    <property type="molecule type" value="Genomic_DNA"/>
</dbReference>
<dbReference type="AlphaFoldDB" id="A0A8J9ZU64"/>
<sequence>MYGRFCVVGRSSRLCRALLTLQSRVSSGILDRPLPFLHVACPPGVPLYNALVERTFHLNSTISNRGERCKIASCDILTVRIRALCSSTGGRKTPSDDPATATSAGKGSLEYIRDSLATIQTSLQHGGPTWKGYNVLKILLALAVLSGLGVYLFRDEVRQNVAEEVSNVATRSMADEELVTRVNELSKALVNDVLNDENILNRTKEFSSNLIIDIMADEHNQEKMGLLLKNLILKTLSDENMQKEMAVHVKSILSRPEVRDAVLAVIQGLFNEPRVQQEAADFFKSVLASDTVQGEATELGRTISSSLLRDDGLQKEAGNMMWGAFKYSFTPTFVPWTGSNDGKKES</sequence>
<dbReference type="Proteomes" id="UP000838412">
    <property type="component" value="Chromosome 4"/>
</dbReference>
<reference evidence="1" key="1">
    <citation type="submission" date="2022-01" db="EMBL/GenBank/DDBJ databases">
        <authorList>
            <person name="Braso-Vives M."/>
        </authorList>
    </citation>
    <scope>NUCLEOTIDE SEQUENCE</scope>
</reference>
<keyword evidence="2" id="KW-1185">Reference proteome</keyword>
<gene>
    <name evidence="1" type="primary">Hypp2744</name>
    <name evidence="1" type="ORF">BLAG_LOCUS18290</name>
</gene>
<organism evidence="1 2">
    <name type="scientific">Branchiostoma lanceolatum</name>
    <name type="common">Common lancelet</name>
    <name type="synonym">Amphioxus lanceolatum</name>
    <dbReference type="NCBI Taxonomy" id="7740"/>
    <lineage>
        <taxon>Eukaryota</taxon>
        <taxon>Metazoa</taxon>
        <taxon>Chordata</taxon>
        <taxon>Cephalochordata</taxon>
        <taxon>Leptocardii</taxon>
        <taxon>Amphioxiformes</taxon>
        <taxon>Branchiostomatidae</taxon>
        <taxon>Branchiostoma</taxon>
    </lineage>
</organism>
<name>A0A8J9ZU64_BRALA</name>
<evidence type="ECO:0000313" key="1">
    <source>
        <dbReference type="EMBL" id="CAH1263674.1"/>
    </source>
</evidence>
<protein>
    <submittedName>
        <fullName evidence="1">Hypp2744 protein</fullName>
    </submittedName>
</protein>